<sequence>MANEETMQGQGDKEFVAKTPEEMAAILEESYLQSFYFFPKLSSLH</sequence>
<name>A0A0G0P6C6_UNCC2</name>
<dbReference type="Proteomes" id="UP000034207">
    <property type="component" value="Unassembled WGS sequence"/>
</dbReference>
<dbReference type="AlphaFoldDB" id="A0A0G0P6C6"/>
<organism evidence="1 2">
    <name type="scientific">candidate division CPR2 bacterium GW2011_GWC2_39_10</name>
    <dbReference type="NCBI Taxonomy" id="1618345"/>
    <lineage>
        <taxon>Bacteria</taxon>
        <taxon>Bacteria division CPR2</taxon>
    </lineage>
</organism>
<evidence type="ECO:0000313" key="1">
    <source>
        <dbReference type="EMBL" id="KKQ93654.1"/>
    </source>
</evidence>
<accession>A0A0G0P6C6</accession>
<protein>
    <submittedName>
        <fullName evidence="1">Uncharacterized protein</fullName>
    </submittedName>
</protein>
<evidence type="ECO:0000313" key="2">
    <source>
        <dbReference type="Proteomes" id="UP000034207"/>
    </source>
</evidence>
<comment type="caution">
    <text evidence="1">The sequence shown here is derived from an EMBL/GenBank/DDBJ whole genome shotgun (WGS) entry which is preliminary data.</text>
</comment>
<dbReference type="EMBL" id="LBVV01000017">
    <property type="protein sequence ID" value="KKQ93654.1"/>
    <property type="molecule type" value="Genomic_DNA"/>
</dbReference>
<proteinExistence type="predicted"/>
<reference evidence="1" key="1">
    <citation type="journal article" date="2015" name="Nature">
        <title>rRNA introns, odd ribosomes, and small enigmatic genomes across a large radiation of phyla.</title>
        <authorList>
            <person name="Brown C.T."/>
            <person name="Hug L.A."/>
            <person name="Thomas B.C."/>
            <person name="Sharon I."/>
            <person name="Castelle C.J."/>
            <person name="Singh A."/>
            <person name="Wilkins M.J."/>
            <person name="Williams K.H."/>
            <person name="Banfield J.F."/>
        </authorList>
    </citation>
    <scope>NUCLEOTIDE SEQUENCE [LARGE SCALE GENOMIC DNA]</scope>
</reference>
<gene>
    <name evidence="1" type="ORF">UT18_C0017G0024</name>
</gene>